<dbReference type="PANTHER" id="PTHR22946">
    <property type="entry name" value="DIENELACTONE HYDROLASE DOMAIN-CONTAINING PROTEIN-RELATED"/>
    <property type="match status" value="1"/>
</dbReference>
<dbReference type="SUPFAM" id="SSF53474">
    <property type="entry name" value="alpha/beta-Hydrolases"/>
    <property type="match status" value="1"/>
</dbReference>
<accession>A0A8J3IUX7</accession>
<gene>
    <name evidence="2" type="ORF">KSF_090460</name>
</gene>
<dbReference type="GO" id="GO:0016787">
    <property type="term" value="F:hydrolase activity"/>
    <property type="evidence" value="ECO:0007669"/>
    <property type="project" value="UniProtKB-KW"/>
</dbReference>
<dbReference type="PANTHER" id="PTHR22946:SF12">
    <property type="entry name" value="CONIDIAL PIGMENT BIOSYNTHESIS PROTEIN AYG1 (AFU_ORTHOLOGUE AFUA_2G17550)"/>
    <property type="match status" value="1"/>
</dbReference>
<dbReference type="Gene3D" id="3.40.50.1820">
    <property type="entry name" value="alpha/beta hydrolase"/>
    <property type="match status" value="1"/>
</dbReference>
<feature type="domain" description="Serine aminopeptidase S33" evidence="1">
    <location>
        <begin position="175"/>
        <end position="276"/>
    </location>
</feature>
<dbReference type="AlphaFoldDB" id="A0A8J3IUX7"/>
<dbReference type="Pfam" id="PF12146">
    <property type="entry name" value="Hydrolase_4"/>
    <property type="match status" value="1"/>
</dbReference>
<keyword evidence="3" id="KW-1185">Reference proteome</keyword>
<organism evidence="2 3">
    <name type="scientific">Reticulibacter mediterranei</name>
    <dbReference type="NCBI Taxonomy" id="2778369"/>
    <lineage>
        <taxon>Bacteria</taxon>
        <taxon>Bacillati</taxon>
        <taxon>Chloroflexota</taxon>
        <taxon>Ktedonobacteria</taxon>
        <taxon>Ktedonobacterales</taxon>
        <taxon>Reticulibacteraceae</taxon>
        <taxon>Reticulibacter</taxon>
    </lineage>
</organism>
<comment type="caution">
    <text evidence="2">The sequence shown here is derived from an EMBL/GenBank/DDBJ whole genome shotgun (WGS) entry which is preliminary data.</text>
</comment>
<keyword evidence="2" id="KW-0378">Hydrolase</keyword>
<dbReference type="Gene3D" id="1.20.1440.110">
    <property type="entry name" value="acylaminoacyl peptidase"/>
    <property type="match status" value="1"/>
</dbReference>
<dbReference type="Proteomes" id="UP000597444">
    <property type="component" value="Unassembled WGS sequence"/>
</dbReference>
<evidence type="ECO:0000313" key="2">
    <source>
        <dbReference type="EMBL" id="GHO98998.1"/>
    </source>
</evidence>
<dbReference type="InterPro" id="IPR022742">
    <property type="entry name" value="Hydrolase_4"/>
</dbReference>
<dbReference type="EMBL" id="BNJK01000002">
    <property type="protein sequence ID" value="GHO98998.1"/>
    <property type="molecule type" value="Genomic_DNA"/>
</dbReference>
<name>A0A8J3IUX7_9CHLR</name>
<sequence>MTNQESTPRSGDYSTQRLSQRYRFADPNMDLFFLGALGWGPAGGLSVGEAFYIATQIEDGDGDSWVRAFEHQGEVLNAQADTWLERGWTRAAGEARLKAFACYRSAWQFVAPGERFAALFHASQKLFDQAMTELGLPATRFTVRYGGGELPGHFYQAIDRSAPTVLVIGGADTCHEDRFLSQGRYYIDRGYSVALVDLPGQGLVQKQGLHWEPETERPIAAVIDALIARFGVEPRKLALLGMSLGGYFACRAAAHEPRLAAVIATPALFRPDELFAGVAKQEADGATTSDVERKNRQVLLWKAGVADISELIRRWDGVAADPRNVQVPFLSVLGKQEGGVWKKQTEEWHASIRSAHKSFVILDAETGADAHCQGNNPLRLAQEADGWLREVMRDSWGSR</sequence>
<dbReference type="InterPro" id="IPR050261">
    <property type="entry name" value="FrsA_esterase"/>
</dbReference>
<reference evidence="2" key="1">
    <citation type="submission" date="2020-10" db="EMBL/GenBank/DDBJ databases">
        <title>Taxonomic study of unclassified bacteria belonging to the class Ktedonobacteria.</title>
        <authorList>
            <person name="Yabe S."/>
            <person name="Wang C.M."/>
            <person name="Zheng Y."/>
            <person name="Sakai Y."/>
            <person name="Cavaletti L."/>
            <person name="Monciardini P."/>
            <person name="Donadio S."/>
        </authorList>
    </citation>
    <scope>NUCLEOTIDE SEQUENCE</scope>
    <source>
        <strain evidence="2">ID150040</strain>
    </source>
</reference>
<evidence type="ECO:0000313" key="3">
    <source>
        <dbReference type="Proteomes" id="UP000597444"/>
    </source>
</evidence>
<protein>
    <submittedName>
        <fullName evidence="2">Alpha/beta hydrolase</fullName>
    </submittedName>
</protein>
<proteinExistence type="predicted"/>
<evidence type="ECO:0000259" key="1">
    <source>
        <dbReference type="Pfam" id="PF12146"/>
    </source>
</evidence>
<dbReference type="InterPro" id="IPR029058">
    <property type="entry name" value="AB_hydrolase_fold"/>
</dbReference>